<dbReference type="Pfam" id="PF05071">
    <property type="entry name" value="NDUFA12"/>
    <property type="match status" value="1"/>
</dbReference>
<dbReference type="PANTHER" id="PTHR12910:SF2">
    <property type="entry name" value="NADH DEHYDROGENASE [UBIQUINONE] 1 ALPHA SUBCOMPLEX SUBUNIT 12"/>
    <property type="match status" value="1"/>
</dbReference>
<feature type="region of interest" description="Disordered" evidence="1">
    <location>
        <begin position="108"/>
        <end position="143"/>
    </location>
</feature>
<name>A0A376AAU3_9HYPH</name>
<gene>
    <name evidence="2" type="ORF">RHIZ70_576</name>
</gene>
<evidence type="ECO:0000313" key="3">
    <source>
        <dbReference type="Proteomes" id="UP000254764"/>
    </source>
</evidence>
<sequence length="143" mass="16311">MVDKARSQGRDMKQLLLELFTWWNGQTMGTRFFTWRKGTKVGEDQFGNIYYEGGTTTFGLPRRWVIYKGYADASTIPAGWHGWMHYRTDVPPSKEDYKAAEWQKPHRANATGTANAYRPQGSIAVAGERPRVTGDYDAWTPGN</sequence>
<proteinExistence type="predicted"/>
<evidence type="ECO:0008006" key="4">
    <source>
        <dbReference type="Google" id="ProtNLM"/>
    </source>
</evidence>
<evidence type="ECO:0000256" key="1">
    <source>
        <dbReference type="SAM" id="MobiDB-lite"/>
    </source>
</evidence>
<dbReference type="GO" id="GO:0006979">
    <property type="term" value="P:response to oxidative stress"/>
    <property type="evidence" value="ECO:0007669"/>
    <property type="project" value="TreeGrafter"/>
</dbReference>
<dbReference type="AlphaFoldDB" id="A0A376AAU3"/>
<dbReference type="InterPro" id="IPR007763">
    <property type="entry name" value="NDUFA12"/>
</dbReference>
<evidence type="ECO:0000313" key="2">
    <source>
        <dbReference type="EMBL" id="SSC64868.1"/>
    </source>
</evidence>
<dbReference type="Proteomes" id="UP000254764">
    <property type="component" value="Unassembled WGS sequence"/>
</dbReference>
<dbReference type="NCBIfam" id="NF006040">
    <property type="entry name" value="PRK08183.1"/>
    <property type="match status" value="1"/>
</dbReference>
<dbReference type="STRING" id="1336235.GCA_000518785_01065"/>
<organism evidence="2 3">
    <name type="scientific">Ciceribacter selenitireducens ATCC BAA-1503</name>
    <dbReference type="NCBI Taxonomy" id="1336235"/>
    <lineage>
        <taxon>Bacteria</taxon>
        <taxon>Pseudomonadati</taxon>
        <taxon>Pseudomonadota</taxon>
        <taxon>Alphaproteobacteria</taxon>
        <taxon>Hyphomicrobiales</taxon>
        <taxon>Rhizobiaceae</taxon>
        <taxon>Ciceribacter</taxon>
    </lineage>
</organism>
<keyword evidence="3" id="KW-1185">Reference proteome</keyword>
<dbReference type="PANTHER" id="PTHR12910">
    <property type="entry name" value="NADH-UBIQUINONE OXIDOREDUCTASE SUBUNIT B17.2"/>
    <property type="match status" value="1"/>
</dbReference>
<accession>A0A376AAU3</accession>
<dbReference type="GO" id="GO:0045271">
    <property type="term" value="C:respiratory chain complex I"/>
    <property type="evidence" value="ECO:0007669"/>
    <property type="project" value="InterPro"/>
</dbReference>
<reference evidence="3" key="1">
    <citation type="submission" date="2018-07" db="EMBL/GenBank/DDBJ databases">
        <authorList>
            <person name="Peiro R."/>
            <person name="Begona"/>
            <person name="Cbmso G."/>
            <person name="Lopez M."/>
            <person name="Gonzalez S."/>
        </authorList>
    </citation>
    <scope>NUCLEOTIDE SEQUENCE [LARGE SCALE GENOMIC DNA]</scope>
</reference>
<dbReference type="EMBL" id="UEYP01000015">
    <property type="protein sequence ID" value="SSC64868.1"/>
    <property type="molecule type" value="Genomic_DNA"/>
</dbReference>
<protein>
    <recommendedName>
        <fullName evidence="4">NADH dehydrogenase</fullName>
    </recommendedName>
</protein>